<evidence type="ECO:0000256" key="2">
    <source>
        <dbReference type="ARBA" id="ARBA00001964"/>
    </source>
</evidence>
<keyword evidence="8" id="KW-0411">Iron-sulfur</keyword>
<dbReference type="eggNOG" id="arCOG01599">
    <property type="taxonomic scope" value="Archaea"/>
</dbReference>
<evidence type="ECO:0000313" key="13">
    <source>
        <dbReference type="Proteomes" id="UP000007490"/>
    </source>
</evidence>
<comment type="cofactor">
    <cofactor evidence="1">
        <name>Mg(2+)</name>
        <dbReference type="ChEBI" id="CHEBI:18420"/>
    </cofactor>
</comment>
<organism evidence="12 13">
    <name type="scientific">Methanobacterium lacus (strain AL-21)</name>
    <dbReference type="NCBI Taxonomy" id="877455"/>
    <lineage>
        <taxon>Archaea</taxon>
        <taxon>Methanobacteriati</taxon>
        <taxon>Methanobacteriota</taxon>
        <taxon>Methanomada group</taxon>
        <taxon>Methanobacteria</taxon>
        <taxon>Methanobacteriales</taxon>
        <taxon>Methanobacteriaceae</taxon>
        <taxon>Methanobacterium</taxon>
    </lineage>
</organism>
<dbReference type="GO" id="GO:0046872">
    <property type="term" value="F:metal ion binding"/>
    <property type="evidence" value="ECO:0007669"/>
    <property type="project" value="UniProtKB-KW"/>
</dbReference>
<dbReference type="KEGG" id="mel:Metbo_2450"/>
<dbReference type="NCBIfam" id="TIGR02177">
    <property type="entry name" value="PorB_KorB"/>
    <property type="match status" value="1"/>
</dbReference>
<accession>F0T729</accession>
<dbReference type="HOGENOM" id="CLU_048564_0_0_2"/>
<dbReference type="OrthoDB" id="30755at2157"/>
<dbReference type="CDD" id="cd03375">
    <property type="entry name" value="TPP_OGFOR"/>
    <property type="match status" value="1"/>
</dbReference>
<evidence type="ECO:0000256" key="7">
    <source>
        <dbReference type="ARBA" id="ARBA00023004"/>
    </source>
</evidence>
<keyword evidence="4" id="KW-0479">Metal-binding</keyword>
<gene>
    <name evidence="12" type="ordered locus">Metbo_2450</name>
</gene>
<evidence type="ECO:0000256" key="6">
    <source>
        <dbReference type="ARBA" id="ARBA00023002"/>
    </source>
</evidence>
<dbReference type="Pfam" id="PF02775">
    <property type="entry name" value="TPP_enzyme_C"/>
    <property type="match status" value="1"/>
</dbReference>
<dbReference type="InterPro" id="IPR029061">
    <property type="entry name" value="THDP-binding"/>
</dbReference>
<evidence type="ECO:0000256" key="5">
    <source>
        <dbReference type="ARBA" id="ARBA00022842"/>
    </source>
</evidence>
<dbReference type="GO" id="GO:0006082">
    <property type="term" value="P:organic acid metabolic process"/>
    <property type="evidence" value="ECO:0007669"/>
    <property type="project" value="UniProtKB-ARBA"/>
</dbReference>
<dbReference type="EMBL" id="CP002551">
    <property type="protein sequence ID" value="ADZ10663.1"/>
    <property type="molecule type" value="Genomic_DNA"/>
</dbReference>
<evidence type="ECO:0000256" key="3">
    <source>
        <dbReference type="ARBA" id="ARBA00001966"/>
    </source>
</evidence>
<dbReference type="AlphaFoldDB" id="F0T729"/>
<keyword evidence="12" id="KW-0670">Pyruvate</keyword>
<dbReference type="Pfam" id="PF12367">
    <property type="entry name" value="PFO_beta_C"/>
    <property type="match status" value="1"/>
</dbReference>
<evidence type="ECO:0000256" key="9">
    <source>
        <dbReference type="ARBA" id="ARBA00023052"/>
    </source>
</evidence>
<evidence type="ECO:0000259" key="10">
    <source>
        <dbReference type="Pfam" id="PF02775"/>
    </source>
</evidence>
<keyword evidence="5" id="KW-0460">Magnesium</keyword>
<dbReference type="GO" id="GO:0045333">
    <property type="term" value="P:cellular respiration"/>
    <property type="evidence" value="ECO:0007669"/>
    <property type="project" value="UniProtKB-ARBA"/>
</dbReference>
<dbReference type="InterPro" id="IPR011896">
    <property type="entry name" value="OFOB"/>
</dbReference>
<dbReference type="GO" id="GO:0044272">
    <property type="term" value="P:sulfur compound biosynthetic process"/>
    <property type="evidence" value="ECO:0007669"/>
    <property type="project" value="UniProtKB-ARBA"/>
</dbReference>
<dbReference type="GeneID" id="10278922"/>
<dbReference type="InterPro" id="IPR051457">
    <property type="entry name" value="2-oxoacid:Fd_oxidoreductase"/>
</dbReference>
<keyword evidence="6 12" id="KW-0560">Oxidoreductase</keyword>
<dbReference type="PANTHER" id="PTHR48084">
    <property type="entry name" value="2-OXOGLUTARATE OXIDOREDUCTASE SUBUNIT KORB-RELATED"/>
    <property type="match status" value="1"/>
</dbReference>
<keyword evidence="7" id="KW-0408">Iron</keyword>
<name>F0T729_METLA</name>
<evidence type="ECO:0000256" key="1">
    <source>
        <dbReference type="ARBA" id="ARBA00001946"/>
    </source>
</evidence>
<proteinExistence type="predicted"/>
<dbReference type="Gene3D" id="3.40.50.970">
    <property type="match status" value="1"/>
</dbReference>
<dbReference type="GO" id="GO:0030976">
    <property type="term" value="F:thiamine pyrophosphate binding"/>
    <property type="evidence" value="ECO:0007669"/>
    <property type="project" value="InterPro"/>
</dbReference>
<dbReference type="InterPro" id="IPR011766">
    <property type="entry name" value="TPP_enzyme_TPP-bd"/>
</dbReference>
<feature type="domain" description="Pyruvate ferredoxin oxidoreductase beta subunit C-terminal" evidence="11">
    <location>
        <begin position="199"/>
        <end position="262"/>
    </location>
</feature>
<dbReference type="InterPro" id="IPR032686">
    <property type="entry name" value="PFO_beta_C"/>
</dbReference>
<reference evidence="13" key="1">
    <citation type="submission" date="2011-02" db="EMBL/GenBank/DDBJ databases">
        <title>Complete sequence of Methanobacterium sp. AL-21.</title>
        <authorList>
            <consortium name="US DOE Joint Genome Institute"/>
            <person name="Lucas S."/>
            <person name="Copeland A."/>
            <person name="Lapidus A."/>
            <person name="Cheng J.-F."/>
            <person name="Goodwin L."/>
            <person name="Pitluck S."/>
            <person name="Chertkov O."/>
            <person name="Detter J.C."/>
            <person name="Han C."/>
            <person name="Tapia R."/>
            <person name="Land M."/>
            <person name="Hauser L."/>
            <person name="Kyrpides N."/>
            <person name="Ivanova N."/>
            <person name="Mikhailova N."/>
            <person name="Pagani I."/>
            <person name="Cadillo-Quiroz H."/>
            <person name="Imachi H."/>
            <person name="Zinder S."/>
            <person name="Liu W."/>
            <person name="Woyke T."/>
        </authorList>
    </citation>
    <scope>NUCLEOTIDE SEQUENCE [LARGE SCALE GENOMIC DNA]</scope>
    <source>
        <strain evidence="13">AL-21</strain>
    </source>
</reference>
<dbReference type="GO" id="GO:0051536">
    <property type="term" value="F:iron-sulfur cluster binding"/>
    <property type="evidence" value="ECO:0007669"/>
    <property type="project" value="UniProtKB-KW"/>
</dbReference>
<sequence length="286" mass="31961">MDSTQFDVEGADVAWCPGCGNFSILKALKETLAELEIAPEEVVMVSGIGQAGKLPHYIKSNVFNGLHGRSLPISAAIRAVNPEILVVNVSGDGCTYGEGGNHFIHNIRRNPNIVNIVHNNMVYGLTKGQASPTSQLDFNTPLQVDGVFEEPFNPLATAISLNASFVARAFSGDINQTKAILKKAIDHNGYSLVDIFQPCVTFNKLNTFQWFKNNTYYLDESHDPTDRELAFKRAIETEKYPLGIFYINEKKKTFEESLQVYKTDKSPMFTRKQDMDKLKNLMESKK</sequence>
<comment type="cofactor">
    <cofactor evidence="3">
        <name>[4Fe-4S] cluster</name>
        <dbReference type="ChEBI" id="CHEBI:49883"/>
    </cofactor>
</comment>
<evidence type="ECO:0000259" key="11">
    <source>
        <dbReference type="Pfam" id="PF12367"/>
    </source>
</evidence>
<keyword evidence="13" id="KW-1185">Reference proteome</keyword>
<evidence type="ECO:0000256" key="4">
    <source>
        <dbReference type="ARBA" id="ARBA00022723"/>
    </source>
</evidence>
<dbReference type="SUPFAM" id="SSF52518">
    <property type="entry name" value="Thiamin diphosphate-binding fold (THDP-binding)"/>
    <property type="match status" value="1"/>
</dbReference>
<keyword evidence="9" id="KW-0786">Thiamine pyrophosphate</keyword>
<dbReference type="GO" id="GO:0047553">
    <property type="term" value="F:2-oxoglutarate synthase activity"/>
    <property type="evidence" value="ECO:0007669"/>
    <property type="project" value="UniProtKB-EC"/>
</dbReference>
<protein>
    <submittedName>
        <fullName evidence="12">Pyruvate ferredoxin/flavodoxin oxidoreductase, beta subunit</fullName>
        <ecNumber evidence="12">1.2.7.3</ecNumber>
    </submittedName>
</protein>
<dbReference type="EC" id="1.2.7.3" evidence="12"/>
<evidence type="ECO:0000256" key="8">
    <source>
        <dbReference type="ARBA" id="ARBA00023014"/>
    </source>
</evidence>
<comment type="cofactor">
    <cofactor evidence="2">
        <name>thiamine diphosphate</name>
        <dbReference type="ChEBI" id="CHEBI:58937"/>
    </cofactor>
</comment>
<dbReference type="PANTHER" id="PTHR48084:SF4">
    <property type="entry name" value="2-OXOGLUTARATE OXIDOREDUCTASE SUBUNIT KORB"/>
    <property type="match status" value="1"/>
</dbReference>
<dbReference type="Proteomes" id="UP000007490">
    <property type="component" value="Chromosome"/>
</dbReference>
<dbReference type="NCBIfam" id="NF008821">
    <property type="entry name" value="PRK11869.1"/>
    <property type="match status" value="1"/>
</dbReference>
<dbReference type="STRING" id="877455.Metbo_2450"/>
<feature type="domain" description="Thiamine pyrophosphate enzyme TPP-binding" evidence="10">
    <location>
        <begin position="53"/>
        <end position="195"/>
    </location>
</feature>
<evidence type="ECO:0000313" key="12">
    <source>
        <dbReference type="EMBL" id="ADZ10663.1"/>
    </source>
</evidence>
<dbReference type="RefSeq" id="WP_013646014.1">
    <property type="nucleotide sequence ID" value="NC_015216.1"/>
</dbReference>
<reference evidence="12 13" key="2">
    <citation type="journal article" date="2014" name="Int. J. Syst. Evol. Microbiol.">
        <title>Methanobacterium paludis sp. nov. and a novel strain of Methanobacterium lacus isolated from northern peatlands.</title>
        <authorList>
            <person name="Cadillo-Quiroz H."/>
            <person name="Brauer S.L."/>
            <person name="Goodson N."/>
            <person name="Yavitt J.B."/>
            <person name="Zinder S.H."/>
        </authorList>
    </citation>
    <scope>NUCLEOTIDE SEQUENCE [LARGE SCALE GENOMIC DNA]</scope>
    <source>
        <strain evidence="12 13">AL-21</strain>
    </source>
</reference>